<sequence>MKFSTSTKEFKENLIKLRNELKDTLKDGEIEENFQDKLLDLEKIEKLILKEILPYYRLYAPDLYETKINLNSINIEGSYKSESYLQSYLNLKNDIFLFADSNQKVYFARLLNVKEPRMEVSSPIKDFYNLITYLYQIDEEKFLVFTLSGSIFVFSCKNLDDLFENIKSLKISNFNSKINGFENIINLDNGKFLCQIGQNEFLILEFNDSYSYFKVKCEQKISIKEDEITSLLKISNSKITLATRSGYFLQAKYIDDKIEVFDKFKIFDASINKLEFLENENSDKKCISMLGSKGNFAFYDLENKNIIKFKNDEFKGNLFNINSKRGIALILSEDGILYLLEENFDKWKLNKKVTLSEKFFINIIPLDKKNFLTEDIYGNFYILNIDRLDSVEKLHSINLFK</sequence>
<dbReference type="SUPFAM" id="SSF50978">
    <property type="entry name" value="WD40 repeat-like"/>
    <property type="match status" value="1"/>
</dbReference>
<dbReference type="EMBL" id="CACRUP010000010">
    <property type="protein sequence ID" value="VYT90695.1"/>
    <property type="molecule type" value="Genomic_DNA"/>
</dbReference>
<gene>
    <name evidence="1" type="ORF">PGLFYP46_01377</name>
</gene>
<protein>
    <recommendedName>
        <fullName evidence="2">WD domain, G-beta repeat</fullName>
    </recommendedName>
</protein>
<proteinExistence type="predicted"/>
<dbReference type="RefSeq" id="WP_156701127.1">
    <property type="nucleotide sequence ID" value="NZ_CACRUP010000010.1"/>
</dbReference>
<accession>A0A6N3ADY3</accession>
<name>A0A6N3ADY3_9FIRM</name>
<dbReference type="AlphaFoldDB" id="A0A6N3ADY3"/>
<reference evidence="1" key="1">
    <citation type="submission" date="2019-11" db="EMBL/GenBank/DDBJ databases">
        <authorList>
            <person name="Feng L."/>
        </authorList>
    </citation>
    <scope>NUCLEOTIDE SEQUENCE</scope>
    <source>
        <strain evidence="1">PgorbachiiLFYP46</strain>
    </source>
</reference>
<evidence type="ECO:0008006" key="2">
    <source>
        <dbReference type="Google" id="ProtNLM"/>
    </source>
</evidence>
<evidence type="ECO:0000313" key="1">
    <source>
        <dbReference type="EMBL" id="VYT90695.1"/>
    </source>
</evidence>
<dbReference type="InterPro" id="IPR036322">
    <property type="entry name" value="WD40_repeat_dom_sf"/>
</dbReference>
<organism evidence="1">
    <name type="scientific">Peptoniphilus gorbachii</name>
    <dbReference type="NCBI Taxonomy" id="411567"/>
    <lineage>
        <taxon>Bacteria</taxon>
        <taxon>Bacillati</taxon>
        <taxon>Bacillota</taxon>
        <taxon>Tissierellia</taxon>
        <taxon>Tissierellales</taxon>
        <taxon>Peptoniphilaceae</taxon>
        <taxon>Peptoniphilus</taxon>
    </lineage>
</organism>